<dbReference type="EMBL" id="QBKN01000032">
    <property type="protein sequence ID" value="PTX41114.1"/>
    <property type="molecule type" value="Genomic_DNA"/>
</dbReference>
<dbReference type="AlphaFoldDB" id="A0A2T6ABC6"/>
<gene>
    <name evidence="2" type="ORF">C8N44_13219</name>
</gene>
<evidence type="ECO:0000256" key="1">
    <source>
        <dbReference type="SAM" id="MobiDB-lite"/>
    </source>
</evidence>
<keyword evidence="3" id="KW-1185">Reference proteome</keyword>
<dbReference type="Proteomes" id="UP000244069">
    <property type="component" value="Unassembled WGS sequence"/>
</dbReference>
<evidence type="ECO:0000313" key="2">
    <source>
        <dbReference type="EMBL" id="PTX41114.1"/>
    </source>
</evidence>
<comment type="caution">
    <text evidence="2">The sequence shown here is derived from an EMBL/GenBank/DDBJ whole genome shotgun (WGS) entry which is preliminary data.</text>
</comment>
<protein>
    <submittedName>
        <fullName evidence="2">Uncharacterized protein</fullName>
    </submittedName>
</protein>
<accession>A0A2T6ABC6</accession>
<sequence>MSDPVTKVGIEDVLSSIRRLLTQDARFAPDGEFATRKKNDGSLERLILGPSYRVPEETLEAEQKTGGPVGMLDSVVENEVGRVIGEMADAPDEADAPAVDIPEAPMVHVSEELPGNEGFASKVAALESVLSRQTPREGWRDDLPENEAENAGFVTEGGDALWARPEAIPQEQAGAGVPEAHAPQPAGPYTPPPEALVASPERDEAAATQSAAIATPELPDAEALRPLVEQVLREELQGELGERITRNVRKLVRREIRRVLLSGEYH</sequence>
<reference evidence="2 3" key="1">
    <citation type="submission" date="2018-04" db="EMBL/GenBank/DDBJ databases">
        <title>Genomic Encyclopedia of Archaeal and Bacterial Type Strains, Phase II (KMG-II): from individual species to whole genera.</title>
        <authorList>
            <person name="Goeker M."/>
        </authorList>
    </citation>
    <scope>NUCLEOTIDE SEQUENCE [LARGE SCALE GENOMIC DNA]</scope>
    <source>
        <strain evidence="2 3">DSM 29329</strain>
    </source>
</reference>
<dbReference type="RefSeq" id="WP_107978436.1">
    <property type="nucleotide sequence ID" value="NZ_BMEZ01000030.1"/>
</dbReference>
<dbReference type="OrthoDB" id="7875768at2"/>
<proteinExistence type="predicted"/>
<feature type="region of interest" description="Disordered" evidence="1">
    <location>
        <begin position="170"/>
        <end position="217"/>
    </location>
</feature>
<evidence type="ECO:0000313" key="3">
    <source>
        <dbReference type="Proteomes" id="UP000244069"/>
    </source>
</evidence>
<feature type="compositionally biased region" description="Pro residues" evidence="1">
    <location>
        <begin position="185"/>
        <end position="194"/>
    </location>
</feature>
<name>A0A2T6ABC6_9RHOB</name>
<organism evidence="2 3">
    <name type="scientific">Allosediminivita pacifica</name>
    <dbReference type="NCBI Taxonomy" id="1267769"/>
    <lineage>
        <taxon>Bacteria</taxon>
        <taxon>Pseudomonadati</taxon>
        <taxon>Pseudomonadota</taxon>
        <taxon>Alphaproteobacteria</taxon>
        <taxon>Rhodobacterales</taxon>
        <taxon>Paracoccaceae</taxon>
        <taxon>Allosediminivita</taxon>
    </lineage>
</organism>